<organism evidence="3 4">
    <name type="scientific">Lasiosphaeria miniovina</name>
    <dbReference type="NCBI Taxonomy" id="1954250"/>
    <lineage>
        <taxon>Eukaryota</taxon>
        <taxon>Fungi</taxon>
        <taxon>Dikarya</taxon>
        <taxon>Ascomycota</taxon>
        <taxon>Pezizomycotina</taxon>
        <taxon>Sordariomycetes</taxon>
        <taxon>Sordariomycetidae</taxon>
        <taxon>Sordariales</taxon>
        <taxon>Lasiosphaeriaceae</taxon>
        <taxon>Lasiosphaeria</taxon>
    </lineage>
</organism>
<keyword evidence="4" id="KW-1185">Reference proteome</keyword>
<gene>
    <name evidence="3" type="ORF">B0T26DRAFT_802061</name>
</gene>
<name>A0AA40E4D2_9PEZI</name>
<accession>A0AA40E4D2</accession>
<feature type="region of interest" description="Disordered" evidence="1">
    <location>
        <begin position="174"/>
        <end position="204"/>
    </location>
</feature>
<protein>
    <recommendedName>
        <fullName evidence="2">Clr5 domain-containing protein</fullName>
    </recommendedName>
</protein>
<sequence>MLNPRHIANDAGSRLVELPDGDDQMIGLTSGDATKDAICLADALGATQGDDSPLYLDEKRPLKEVIEIMERDHRHYGSTRDIKPLVPDVSLDWQTGRWLLPLVSIIPKPRTPEALTPIISTVFFQLLILEAPTLPFSKPPKLTVPSTRKSNLLMLTAPSKIFSKRSMLKTRTSSSIIPTPNTLDADDENAANGHSKAADAGDIPNANNIRQASAEIDENRQLSLPLIRRSLALSCAVGIRSGRSATPPLSVGERVFSLAQQHIETCFIYGIWKADSNACTSLLCTKDETDLPETYYDLMRSAVLLFKQGSMVEGWHVLSKAFDLVKPILKSGNVRALNFFWTSLILLVQSDHAAIIELLIRQIYNMARILLQLIFRVYGTRDAAAAEQRLRQLLKDCEDNTPQTPELSRMTVLNALRYNLMNCNDWIGGMEIQARAFNEMKLIMPATKCLRQAMPSVAERWGNDDPWRVELMVLLQT</sequence>
<comment type="caution">
    <text evidence="3">The sequence shown here is derived from an EMBL/GenBank/DDBJ whole genome shotgun (WGS) entry which is preliminary data.</text>
</comment>
<dbReference type="RefSeq" id="XP_060299500.1">
    <property type="nucleotide sequence ID" value="XM_060447043.1"/>
</dbReference>
<evidence type="ECO:0000313" key="3">
    <source>
        <dbReference type="EMBL" id="KAK0723576.1"/>
    </source>
</evidence>
<reference evidence="3" key="1">
    <citation type="submission" date="2023-06" db="EMBL/GenBank/DDBJ databases">
        <title>Genome-scale phylogeny and comparative genomics of the fungal order Sordariales.</title>
        <authorList>
            <consortium name="Lawrence Berkeley National Laboratory"/>
            <person name="Hensen N."/>
            <person name="Bonometti L."/>
            <person name="Westerberg I."/>
            <person name="Brannstrom I.O."/>
            <person name="Guillou S."/>
            <person name="Cros-Aarteil S."/>
            <person name="Calhoun S."/>
            <person name="Haridas S."/>
            <person name="Kuo A."/>
            <person name="Mondo S."/>
            <person name="Pangilinan J."/>
            <person name="Riley R."/>
            <person name="LaButti K."/>
            <person name="Andreopoulos B."/>
            <person name="Lipzen A."/>
            <person name="Chen C."/>
            <person name="Yanf M."/>
            <person name="Daum C."/>
            <person name="Ng V."/>
            <person name="Clum A."/>
            <person name="Steindorff A."/>
            <person name="Ohm R."/>
            <person name="Martin F."/>
            <person name="Silar P."/>
            <person name="Natvig D."/>
            <person name="Lalanne C."/>
            <person name="Gautier V."/>
            <person name="Ament-velasquez S.L."/>
            <person name="Kruys A."/>
            <person name="Hutchinson M.I."/>
            <person name="Powell A.J."/>
            <person name="Barry K."/>
            <person name="Miller A.N."/>
            <person name="Grigoriev I.V."/>
            <person name="Debuchy R."/>
            <person name="Gladieux P."/>
            <person name="Thoren M.H."/>
            <person name="Johannesson H."/>
        </authorList>
    </citation>
    <scope>NUCLEOTIDE SEQUENCE</scope>
    <source>
        <strain evidence="3">SMH2392-1A</strain>
    </source>
</reference>
<evidence type="ECO:0000256" key="1">
    <source>
        <dbReference type="SAM" id="MobiDB-lite"/>
    </source>
</evidence>
<evidence type="ECO:0000313" key="4">
    <source>
        <dbReference type="Proteomes" id="UP001172101"/>
    </source>
</evidence>
<dbReference type="EMBL" id="JAUIRO010000003">
    <property type="protein sequence ID" value="KAK0723576.1"/>
    <property type="molecule type" value="Genomic_DNA"/>
</dbReference>
<dbReference type="Pfam" id="PF14420">
    <property type="entry name" value="Clr5"/>
    <property type="match status" value="1"/>
</dbReference>
<dbReference type="Proteomes" id="UP001172101">
    <property type="component" value="Unassembled WGS sequence"/>
</dbReference>
<dbReference type="AlphaFoldDB" id="A0AA40E4D2"/>
<evidence type="ECO:0000259" key="2">
    <source>
        <dbReference type="Pfam" id="PF14420"/>
    </source>
</evidence>
<proteinExistence type="predicted"/>
<dbReference type="GeneID" id="85330313"/>
<dbReference type="InterPro" id="IPR025676">
    <property type="entry name" value="Clr5_dom"/>
</dbReference>
<feature type="domain" description="Clr5" evidence="2">
    <location>
        <begin position="54"/>
        <end position="82"/>
    </location>
</feature>